<dbReference type="Proteomes" id="UP000683429">
    <property type="component" value="Chromosome"/>
</dbReference>
<dbReference type="RefSeq" id="WP_036600165.1">
    <property type="nucleotide sequence ID" value="NZ_CP076607.1"/>
</dbReference>
<dbReference type="Gene3D" id="3.40.50.2000">
    <property type="entry name" value="Glycogen Phosphorylase B"/>
    <property type="match status" value="1"/>
</dbReference>
<sequence length="368" mass="42290">MGKKTILSSGFGLGFYTPALLLEYQLSKRQTEAEVVIFENFIVKNKKDKIAQSRNDYHLNFAVARVAQKLPTDIRDSIDYKAVDRLVAEWKREGRRDFIVFSGHWIHILDIYRDQVGDQSLHVELLYVDTDLSPSWKSVKKYVPDYGNCYHEVWLFEAADRPIRYRIPVTEEQAVPYVQRRNRLAVHGGGWGMGTYLEKVAELERHYELDIVISSEADCDLANTRHRYWMNDPSWEAWEKDPSTGKHTFPRFGEIKAGESPVFASQESHHRLYDIIKSSKAIISKPGGATLIDSLSSATPIVFLDPFGLHEQKNAELWIQCGFGISYETWKQAEFAPELLQPLHEALAGQKDTSSIYADLWSDNQMAR</sequence>
<evidence type="ECO:0000313" key="2">
    <source>
        <dbReference type="EMBL" id="SEP02048.1"/>
    </source>
</evidence>
<name>A0A1H8UHG1_9BACL</name>
<evidence type="ECO:0000313" key="1">
    <source>
        <dbReference type="EMBL" id="QWU13144.1"/>
    </source>
</evidence>
<dbReference type="STRING" id="1333845.SAMN04487895_11788"/>
<organism evidence="2 3">
    <name type="scientific">Paenibacillus sophorae</name>
    <dbReference type="NCBI Taxonomy" id="1333845"/>
    <lineage>
        <taxon>Bacteria</taxon>
        <taxon>Bacillati</taxon>
        <taxon>Bacillota</taxon>
        <taxon>Bacilli</taxon>
        <taxon>Bacillales</taxon>
        <taxon>Paenibacillaceae</taxon>
        <taxon>Paenibacillus</taxon>
    </lineage>
</organism>
<keyword evidence="4" id="KW-1185">Reference proteome</keyword>
<dbReference type="AlphaFoldDB" id="A0A1H8UHG1"/>
<reference evidence="1 4" key="2">
    <citation type="submission" date="2021-06" db="EMBL/GenBank/DDBJ databases">
        <title>Whole genome sequence of Paenibacillus sophorae DSM23020 for comparative genomics.</title>
        <authorList>
            <person name="Kim M.-J."/>
            <person name="Lee G."/>
            <person name="Shin J.-H."/>
        </authorList>
    </citation>
    <scope>NUCLEOTIDE SEQUENCE [LARGE SCALE GENOMIC DNA]</scope>
    <source>
        <strain evidence="1 4">DSM 23020</strain>
    </source>
</reference>
<dbReference type="EMBL" id="FODH01000017">
    <property type="protein sequence ID" value="SEP02048.1"/>
    <property type="molecule type" value="Genomic_DNA"/>
</dbReference>
<dbReference type="OrthoDB" id="1493937at2"/>
<protein>
    <submittedName>
        <fullName evidence="1">UDP-glucuronosyltransferase</fullName>
    </submittedName>
</protein>
<dbReference type="EMBL" id="CP076607">
    <property type="protein sequence ID" value="QWU13144.1"/>
    <property type="molecule type" value="Genomic_DNA"/>
</dbReference>
<evidence type="ECO:0000313" key="4">
    <source>
        <dbReference type="Proteomes" id="UP000683429"/>
    </source>
</evidence>
<evidence type="ECO:0000313" key="3">
    <source>
        <dbReference type="Proteomes" id="UP000198809"/>
    </source>
</evidence>
<reference evidence="2 3" key="1">
    <citation type="submission" date="2016-10" db="EMBL/GenBank/DDBJ databases">
        <authorList>
            <person name="de Groot N.N."/>
        </authorList>
    </citation>
    <scope>NUCLEOTIDE SEQUENCE [LARGE SCALE GENOMIC DNA]</scope>
    <source>
        <strain evidence="2 3">CGMCC 1.10238</strain>
    </source>
</reference>
<accession>A0A1H8UHG1</accession>
<gene>
    <name evidence="1" type="ORF">KP014_14010</name>
    <name evidence="2" type="ORF">SAMN04487895_11788</name>
</gene>
<dbReference type="Proteomes" id="UP000198809">
    <property type="component" value="Unassembled WGS sequence"/>
</dbReference>
<proteinExistence type="predicted"/>